<evidence type="ECO:0000313" key="3">
    <source>
        <dbReference type="Proteomes" id="UP001529491"/>
    </source>
</evidence>
<evidence type="ECO:0000256" key="1">
    <source>
        <dbReference type="SAM" id="Phobius"/>
    </source>
</evidence>
<proteinExistence type="predicted"/>
<evidence type="ECO:0000313" key="2">
    <source>
        <dbReference type="EMBL" id="WOT06270.1"/>
    </source>
</evidence>
<dbReference type="Proteomes" id="UP001529491">
    <property type="component" value="Chromosome"/>
</dbReference>
<keyword evidence="1" id="KW-0812">Transmembrane</keyword>
<reference evidence="2 3" key="1">
    <citation type="submission" date="2023-10" db="EMBL/GenBank/DDBJ databases">
        <title>Complete genome sequence of Shewanella sp. DAU334.</title>
        <authorList>
            <person name="Lee Y.-S."/>
            <person name="Jeong H.-R."/>
            <person name="Hwang E.-J."/>
            <person name="Choi Y.-L."/>
            <person name="Kim G.-D."/>
        </authorList>
    </citation>
    <scope>NUCLEOTIDE SEQUENCE [LARGE SCALE GENOMIC DNA]</scope>
    <source>
        <strain evidence="2 3">DAU334</strain>
    </source>
</reference>
<evidence type="ECO:0008006" key="4">
    <source>
        <dbReference type="Google" id="ProtNLM"/>
    </source>
</evidence>
<dbReference type="RefSeq" id="WP_310470544.1">
    <property type="nucleotide sequence ID" value="NZ_CP136522.1"/>
</dbReference>
<accession>A0ABZ0K149</accession>
<name>A0ABZ0K149_9GAMM</name>
<protein>
    <recommendedName>
        <fullName evidence="4">Membrane anchored protein in chemotaxis locus</fullName>
    </recommendedName>
</protein>
<organism evidence="2 3">
    <name type="scientific">Shewanella youngdeokensis</name>
    <dbReference type="NCBI Taxonomy" id="2999068"/>
    <lineage>
        <taxon>Bacteria</taxon>
        <taxon>Pseudomonadati</taxon>
        <taxon>Pseudomonadota</taxon>
        <taxon>Gammaproteobacteria</taxon>
        <taxon>Alteromonadales</taxon>
        <taxon>Shewanellaceae</taxon>
        <taxon>Shewanella</taxon>
    </lineage>
</organism>
<gene>
    <name evidence="2" type="ORF">RGE70_05580</name>
</gene>
<keyword evidence="1" id="KW-1133">Transmembrane helix</keyword>
<feature type="transmembrane region" description="Helical" evidence="1">
    <location>
        <begin position="20"/>
        <end position="41"/>
    </location>
</feature>
<dbReference type="EMBL" id="CP136522">
    <property type="protein sequence ID" value="WOT06270.1"/>
    <property type="molecule type" value="Genomic_DNA"/>
</dbReference>
<sequence length="217" mass="23415">MVNRKVPLNTITVQFGTANTIYLLIIFLLSVTIFTLGSFYIELKNKNALLRERVAELTDSQVLFMVPDEQAAVMANWMADNPEFVQSYVSQARNGEPTVMPVGAGAIEEPDSVATNTNVEVPPREAPLELVMPDTARLIDARKSNAEIVELKNAGVEHVDVSKAIALEPISEAGAKASIGVGSEPAAAIKMKVDEDGVNYISLPHGGIRITTRAPED</sequence>
<keyword evidence="3" id="KW-1185">Reference proteome</keyword>
<keyword evidence="1" id="KW-0472">Membrane</keyword>